<reference evidence="2" key="1">
    <citation type="submission" date="2019-09" db="EMBL/GenBank/DDBJ databases">
        <title>Characterization of Mobilized Colistin Resistance Gene mcr-9 Carrying Colisitin Resistant Salmonella enterica serotype Senftenberg ST14.</title>
        <authorList>
            <person name="Cha M.-H."/>
            <person name="Woo G.-J."/>
        </authorList>
    </citation>
    <scope>NUCLEOTIDE SEQUENCE</scope>
    <source>
        <strain evidence="2">KUFSE-SAL0043</strain>
    </source>
</reference>
<dbReference type="Pfam" id="PF08530">
    <property type="entry name" value="PepX_C"/>
    <property type="match status" value="1"/>
</dbReference>
<dbReference type="AlphaFoldDB" id="A0A8E5MYJ5"/>
<feature type="domain" description="Xaa-Pro dipeptidyl-peptidase C-terminal" evidence="1">
    <location>
        <begin position="12"/>
        <end position="99"/>
    </location>
</feature>
<dbReference type="SUPFAM" id="SSF49785">
    <property type="entry name" value="Galactose-binding domain-like"/>
    <property type="match status" value="1"/>
</dbReference>
<protein>
    <recommendedName>
        <fullName evidence="1">Xaa-Pro dipeptidyl-peptidase C-terminal domain-containing protein</fullName>
    </recommendedName>
</protein>
<dbReference type="InterPro" id="IPR013736">
    <property type="entry name" value="Xaa-Pro_dipept_C"/>
</dbReference>
<sequence>MGGYQQLVRAEVMRGKFRDSFEKPSPFEPGKPVLVKFTLPDVAHTFRAGHRIVVQVQSSWFPLVDRNPQTFTDIAKATEADFHAATHRVYRTPEMASSLDVTLVRGALPR</sequence>
<name>A0A8E5MYJ5_SALET</name>
<dbReference type="InterPro" id="IPR008979">
    <property type="entry name" value="Galactose-bd-like_sf"/>
</dbReference>
<organism evidence="2">
    <name type="scientific">Salmonella enterica subsp. enterica serovar Dessau</name>
    <dbReference type="NCBI Taxonomy" id="2564349"/>
    <lineage>
        <taxon>Bacteria</taxon>
        <taxon>Pseudomonadati</taxon>
        <taxon>Pseudomonadota</taxon>
        <taxon>Gammaproteobacteria</taxon>
        <taxon>Enterobacterales</taxon>
        <taxon>Enterobacteriaceae</taxon>
        <taxon>Salmonella</taxon>
    </lineage>
</organism>
<proteinExistence type="predicted"/>
<dbReference type="Gene3D" id="2.60.120.260">
    <property type="entry name" value="Galactose-binding domain-like"/>
    <property type="match status" value="1"/>
</dbReference>
<dbReference type="RefSeq" id="WP_219827594.1">
    <property type="nucleotide sequence ID" value="NZ_CP043765.1"/>
</dbReference>
<dbReference type="EMBL" id="CP043765">
    <property type="protein sequence ID" value="QUS47053.1"/>
    <property type="molecule type" value="Genomic_DNA"/>
</dbReference>
<dbReference type="GO" id="GO:0008239">
    <property type="term" value="F:dipeptidyl-peptidase activity"/>
    <property type="evidence" value="ECO:0007669"/>
    <property type="project" value="InterPro"/>
</dbReference>
<gene>
    <name evidence="2" type="ORF">F1331_25250</name>
</gene>
<evidence type="ECO:0000259" key="1">
    <source>
        <dbReference type="Pfam" id="PF08530"/>
    </source>
</evidence>
<evidence type="ECO:0000313" key="2">
    <source>
        <dbReference type="EMBL" id="QUS47053.1"/>
    </source>
</evidence>
<accession>A0A8E5MYJ5</accession>